<evidence type="ECO:0000256" key="1">
    <source>
        <dbReference type="SAM" id="SignalP"/>
    </source>
</evidence>
<name>A0A2T6AIT9_9FLAO</name>
<feature type="signal peptide" evidence="1">
    <location>
        <begin position="1"/>
        <end position="17"/>
    </location>
</feature>
<evidence type="ECO:0000313" key="2">
    <source>
        <dbReference type="EMBL" id="PTX43686.1"/>
    </source>
</evidence>
<keyword evidence="1" id="KW-0732">Signal</keyword>
<dbReference type="OrthoDB" id="1453171at2"/>
<gene>
    <name evidence="2" type="ORF">C8P64_2218</name>
</gene>
<dbReference type="Proteomes" id="UP000244174">
    <property type="component" value="Unassembled WGS sequence"/>
</dbReference>
<dbReference type="AlphaFoldDB" id="A0A2T6AIT9"/>
<comment type="caution">
    <text evidence="2">The sequence shown here is derived from an EMBL/GenBank/DDBJ whole genome shotgun (WGS) entry which is preliminary data.</text>
</comment>
<dbReference type="RefSeq" id="WP_108172094.1">
    <property type="nucleotide sequence ID" value="NZ_QBKQ01000002.1"/>
</dbReference>
<dbReference type="EMBL" id="QBKQ01000002">
    <property type="protein sequence ID" value="PTX43686.1"/>
    <property type="molecule type" value="Genomic_DNA"/>
</dbReference>
<evidence type="ECO:0000313" key="3">
    <source>
        <dbReference type="Proteomes" id="UP000244174"/>
    </source>
</evidence>
<reference evidence="2 3" key="1">
    <citation type="submission" date="2018-04" db="EMBL/GenBank/DDBJ databases">
        <title>Genomic Encyclopedia of Archaeal and Bacterial Type Strains, Phase II (KMG-II): from individual species to whole genera.</title>
        <authorList>
            <person name="Goeker M."/>
        </authorList>
    </citation>
    <scope>NUCLEOTIDE SEQUENCE [LARGE SCALE GENOMIC DNA]</scope>
    <source>
        <strain evidence="2 3">DSM 23082</strain>
    </source>
</reference>
<keyword evidence="3" id="KW-1185">Reference proteome</keyword>
<proteinExistence type="predicted"/>
<protein>
    <submittedName>
        <fullName evidence="2">Uncharacterized protein</fullName>
    </submittedName>
</protein>
<accession>A0A2T6AIT9</accession>
<feature type="chain" id="PRO_5015648366" evidence="1">
    <location>
        <begin position="18"/>
        <end position="74"/>
    </location>
</feature>
<organism evidence="2 3">
    <name type="scientific">Christiangramia gaetbulicola</name>
    <dbReference type="NCBI Taxonomy" id="703340"/>
    <lineage>
        <taxon>Bacteria</taxon>
        <taxon>Pseudomonadati</taxon>
        <taxon>Bacteroidota</taxon>
        <taxon>Flavobacteriia</taxon>
        <taxon>Flavobacteriales</taxon>
        <taxon>Flavobacteriaceae</taxon>
        <taxon>Christiangramia</taxon>
    </lineage>
</organism>
<sequence length="74" mass="8427">MKKVQFFLFAVILAAIAAKVSLVPEEKVQYAALSTDTKLEHIEQFFEYKVNNLPEVNSYRVKSCMIQTAVCCHT</sequence>